<protein>
    <submittedName>
        <fullName evidence="2">Uncharacterized protein</fullName>
    </submittedName>
</protein>
<feature type="compositionally biased region" description="Basic residues" evidence="1">
    <location>
        <begin position="10"/>
        <end position="19"/>
    </location>
</feature>
<name>A0A9Q0KPL8_9MAGN</name>
<reference evidence="2" key="1">
    <citation type="journal article" date="2023" name="Plant J.">
        <title>The genome of the king protea, Protea cynaroides.</title>
        <authorList>
            <person name="Chang J."/>
            <person name="Duong T.A."/>
            <person name="Schoeman C."/>
            <person name="Ma X."/>
            <person name="Roodt D."/>
            <person name="Barker N."/>
            <person name="Li Z."/>
            <person name="Van de Peer Y."/>
            <person name="Mizrachi E."/>
        </authorList>
    </citation>
    <scope>NUCLEOTIDE SEQUENCE</scope>
    <source>
        <tissue evidence="2">Young leaves</tissue>
    </source>
</reference>
<organism evidence="2 3">
    <name type="scientific">Protea cynaroides</name>
    <dbReference type="NCBI Taxonomy" id="273540"/>
    <lineage>
        <taxon>Eukaryota</taxon>
        <taxon>Viridiplantae</taxon>
        <taxon>Streptophyta</taxon>
        <taxon>Embryophyta</taxon>
        <taxon>Tracheophyta</taxon>
        <taxon>Spermatophyta</taxon>
        <taxon>Magnoliopsida</taxon>
        <taxon>Proteales</taxon>
        <taxon>Proteaceae</taxon>
        <taxon>Protea</taxon>
    </lineage>
</organism>
<evidence type="ECO:0000313" key="2">
    <source>
        <dbReference type="EMBL" id="KAJ4974351.1"/>
    </source>
</evidence>
<accession>A0A9Q0KPL8</accession>
<dbReference type="EMBL" id="JAMYWD010000004">
    <property type="protein sequence ID" value="KAJ4974351.1"/>
    <property type="molecule type" value="Genomic_DNA"/>
</dbReference>
<dbReference type="AlphaFoldDB" id="A0A9Q0KPL8"/>
<evidence type="ECO:0000313" key="3">
    <source>
        <dbReference type="Proteomes" id="UP001141806"/>
    </source>
</evidence>
<sequence>MVSGEDHHHGLQHYKKKKYWRPEKRKPLNGLEPALAPSSIDSLLGSHRPILSTELTYQLKFHAVAGHDYCQVSSKAFSSLKSRGQTTFSVTRELLGEVILVCKMGRLMGFTYLYLKK</sequence>
<feature type="region of interest" description="Disordered" evidence="1">
    <location>
        <begin position="1"/>
        <end position="24"/>
    </location>
</feature>
<dbReference type="Proteomes" id="UP001141806">
    <property type="component" value="Unassembled WGS sequence"/>
</dbReference>
<evidence type="ECO:0000256" key="1">
    <source>
        <dbReference type="SAM" id="MobiDB-lite"/>
    </source>
</evidence>
<keyword evidence="3" id="KW-1185">Reference proteome</keyword>
<gene>
    <name evidence="2" type="ORF">NE237_007525</name>
</gene>
<comment type="caution">
    <text evidence="2">The sequence shown here is derived from an EMBL/GenBank/DDBJ whole genome shotgun (WGS) entry which is preliminary data.</text>
</comment>
<proteinExistence type="predicted"/>